<organism evidence="10 11">
    <name type="scientific">Holothuria leucospilota</name>
    <name type="common">Black long sea cucumber</name>
    <name type="synonym">Mertensiothuria leucospilota</name>
    <dbReference type="NCBI Taxonomy" id="206669"/>
    <lineage>
        <taxon>Eukaryota</taxon>
        <taxon>Metazoa</taxon>
        <taxon>Echinodermata</taxon>
        <taxon>Eleutherozoa</taxon>
        <taxon>Echinozoa</taxon>
        <taxon>Holothuroidea</taxon>
        <taxon>Aspidochirotacea</taxon>
        <taxon>Aspidochirotida</taxon>
        <taxon>Holothuriidae</taxon>
        <taxon>Holothuria</taxon>
    </lineage>
</organism>
<dbReference type="EMBL" id="JAIZAY010000002">
    <property type="protein sequence ID" value="KAJ8046305.1"/>
    <property type="molecule type" value="Genomic_DNA"/>
</dbReference>
<keyword evidence="5" id="KW-0272">Extracellular matrix</keyword>
<dbReference type="InterPro" id="IPR005817">
    <property type="entry name" value="Wnt"/>
</dbReference>
<evidence type="ECO:0000256" key="3">
    <source>
        <dbReference type="ARBA" id="ARBA00022473"/>
    </source>
</evidence>
<evidence type="ECO:0000256" key="4">
    <source>
        <dbReference type="ARBA" id="ARBA00022525"/>
    </source>
</evidence>
<comment type="similarity">
    <text evidence="2 9">Belongs to the Wnt family.</text>
</comment>
<dbReference type="PRINTS" id="PR01349">
    <property type="entry name" value="WNTPROTEIN"/>
</dbReference>
<dbReference type="PANTHER" id="PTHR12027:SF70">
    <property type="entry name" value="PROTEIN WNT-16"/>
    <property type="match status" value="1"/>
</dbReference>
<name>A0A9Q1HHU2_HOLLE</name>
<accession>A0A9Q1HHU2</accession>
<gene>
    <name evidence="10" type="ORF">HOLleu_04933</name>
</gene>
<comment type="function">
    <text evidence="9">Ligand for members of the frizzled family of seven transmembrane receptors.</text>
</comment>
<evidence type="ECO:0000256" key="1">
    <source>
        <dbReference type="ARBA" id="ARBA00004498"/>
    </source>
</evidence>
<evidence type="ECO:0000256" key="2">
    <source>
        <dbReference type="ARBA" id="ARBA00005683"/>
    </source>
</evidence>
<protein>
    <recommendedName>
        <fullName evidence="9">Protein Wnt</fullName>
    </recommendedName>
</protein>
<dbReference type="GO" id="GO:0005615">
    <property type="term" value="C:extracellular space"/>
    <property type="evidence" value="ECO:0007669"/>
    <property type="project" value="TreeGrafter"/>
</dbReference>
<comment type="caution">
    <text evidence="10">The sequence shown here is derived from an EMBL/GenBank/DDBJ whole genome shotgun (WGS) entry which is preliminary data.</text>
</comment>
<evidence type="ECO:0000313" key="11">
    <source>
        <dbReference type="Proteomes" id="UP001152320"/>
    </source>
</evidence>
<dbReference type="Pfam" id="PF00110">
    <property type="entry name" value="wnt"/>
    <property type="match status" value="1"/>
</dbReference>
<evidence type="ECO:0000256" key="6">
    <source>
        <dbReference type="ARBA" id="ARBA00022687"/>
    </source>
</evidence>
<keyword evidence="7" id="KW-1015">Disulfide bond</keyword>
<comment type="subcellular location">
    <subcellularLocation>
        <location evidence="1 9">Secreted</location>
        <location evidence="1 9">Extracellular space</location>
        <location evidence="1 9">Extracellular matrix</location>
    </subcellularLocation>
</comment>
<keyword evidence="4" id="KW-0964">Secreted</keyword>
<dbReference type="InterPro" id="IPR043158">
    <property type="entry name" value="Wnt_C"/>
</dbReference>
<dbReference type="SMART" id="SM00097">
    <property type="entry name" value="WNT1"/>
    <property type="match status" value="1"/>
</dbReference>
<dbReference type="GO" id="GO:0005109">
    <property type="term" value="F:frizzled binding"/>
    <property type="evidence" value="ECO:0007669"/>
    <property type="project" value="TreeGrafter"/>
</dbReference>
<reference evidence="10" key="1">
    <citation type="submission" date="2021-10" db="EMBL/GenBank/DDBJ databases">
        <title>Tropical sea cucumber genome reveals ecological adaptation and Cuvierian tubules defense mechanism.</title>
        <authorList>
            <person name="Chen T."/>
        </authorList>
    </citation>
    <scope>NUCLEOTIDE SEQUENCE</scope>
    <source>
        <strain evidence="10">Nanhai2018</strain>
        <tissue evidence="10">Muscle</tissue>
    </source>
</reference>
<dbReference type="GO" id="GO:0030182">
    <property type="term" value="P:neuron differentiation"/>
    <property type="evidence" value="ECO:0007669"/>
    <property type="project" value="TreeGrafter"/>
</dbReference>
<dbReference type="FunFam" id="3.30.2460.20:FF:000001">
    <property type="entry name" value="Wnt homolog"/>
    <property type="match status" value="1"/>
</dbReference>
<dbReference type="GO" id="GO:0005125">
    <property type="term" value="F:cytokine activity"/>
    <property type="evidence" value="ECO:0007669"/>
    <property type="project" value="TreeGrafter"/>
</dbReference>
<proteinExistence type="inferred from homology"/>
<keyword evidence="11" id="KW-1185">Reference proteome</keyword>
<evidence type="ECO:0000256" key="8">
    <source>
        <dbReference type="ARBA" id="ARBA00023288"/>
    </source>
</evidence>
<dbReference type="Proteomes" id="UP001152320">
    <property type="component" value="Chromosome 2"/>
</dbReference>
<dbReference type="GO" id="GO:0060070">
    <property type="term" value="P:canonical Wnt signaling pathway"/>
    <property type="evidence" value="ECO:0007669"/>
    <property type="project" value="TreeGrafter"/>
</dbReference>
<keyword evidence="8" id="KW-0449">Lipoprotein</keyword>
<evidence type="ECO:0000256" key="7">
    <source>
        <dbReference type="ARBA" id="ARBA00023157"/>
    </source>
</evidence>
<evidence type="ECO:0000313" key="10">
    <source>
        <dbReference type="EMBL" id="KAJ8046305.1"/>
    </source>
</evidence>
<keyword evidence="3 9" id="KW-0217">Developmental protein</keyword>
<dbReference type="Gene3D" id="3.30.2460.20">
    <property type="match status" value="1"/>
</dbReference>
<evidence type="ECO:0000256" key="5">
    <source>
        <dbReference type="ARBA" id="ARBA00022530"/>
    </source>
</evidence>
<evidence type="ECO:0000256" key="9">
    <source>
        <dbReference type="RuleBase" id="RU003500"/>
    </source>
</evidence>
<dbReference type="AlphaFoldDB" id="A0A9Q1HHU2"/>
<sequence length="151" mass="17613">MRTECRCHGISSSCTLKTCWKTLPSMSKVGEFLKTRYQDSIHVIYKKKKNKLKPVKERNEKRRIKRDSMVHIARSPSFCRNSPEQGILGTRGRECNRTQSGPDSCNKLCCGRGYNRREEKIVDTKCNCQFIWCCKVKCQTCEYVREISTCK</sequence>
<dbReference type="PANTHER" id="PTHR12027">
    <property type="entry name" value="WNT RELATED"/>
    <property type="match status" value="1"/>
</dbReference>
<dbReference type="OrthoDB" id="5945655at2759"/>
<keyword evidence="6 9" id="KW-0879">Wnt signaling pathway</keyword>
<dbReference type="GO" id="GO:0045165">
    <property type="term" value="P:cell fate commitment"/>
    <property type="evidence" value="ECO:0007669"/>
    <property type="project" value="TreeGrafter"/>
</dbReference>